<reference evidence="2" key="1">
    <citation type="submission" date="2021-01" db="EMBL/GenBank/DDBJ databases">
        <authorList>
            <consortium name="Genoscope - CEA"/>
            <person name="William W."/>
        </authorList>
    </citation>
    <scope>NUCLEOTIDE SEQUENCE</scope>
</reference>
<feature type="coiled-coil region" evidence="1">
    <location>
        <begin position="79"/>
        <end position="106"/>
    </location>
</feature>
<dbReference type="AlphaFoldDB" id="A0A8S1Q338"/>
<evidence type="ECO:0000313" key="2">
    <source>
        <dbReference type="EMBL" id="CAD8110002.1"/>
    </source>
</evidence>
<dbReference type="OMA" id="LIKWQSE"/>
<evidence type="ECO:0000313" key="3">
    <source>
        <dbReference type="Proteomes" id="UP000688137"/>
    </source>
</evidence>
<name>A0A8S1Q338_PARPR</name>
<keyword evidence="3" id="KW-1185">Reference proteome</keyword>
<proteinExistence type="predicted"/>
<organism evidence="2 3">
    <name type="scientific">Paramecium primaurelia</name>
    <dbReference type="NCBI Taxonomy" id="5886"/>
    <lineage>
        <taxon>Eukaryota</taxon>
        <taxon>Sar</taxon>
        <taxon>Alveolata</taxon>
        <taxon>Ciliophora</taxon>
        <taxon>Intramacronucleata</taxon>
        <taxon>Oligohymenophorea</taxon>
        <taxon>Peniculida</taxon>
        <taxon>Parameciidae</taxon>
        <taxon>Paramecium</taxon>
    </lineage>
</organism>
<keyword evidence="1" id="KW-0175">Coiled coil</keyword>
<dbReference type="EMBL" id="CAJJDM010000146">
    <property type="protein sequence ID" value="CAD8110002.1"/>
    <property type="molecule type" value="Genomic_DNA"/>
</dbReference>
<comment type="caution">
    <text evidence="2">The sequence shown here is derived from an EMBL/GenBank/DDBJ whole genome shotgun (WGS) entry which is preliminary data.</text>
</comment>
<sequence length="378" mass="45381">MNFIERFQLIKCQKHPDKPITNICLNEQCQEQHQFCQTCVKLHVEHSKQIIYMKQIDVLLKRNTNVNQISQDKFGLETYNIYREFKKTIQNQLNQLEEELRIIINNLVNNSKINQYGYKFLQSINEFNKDDIEDLRQYLIKEQQDIQKNQVILKENQNQKKIIELKDYLQNQIPNIQKEILNQLDCVNRIFYTNSQRIDRLKKVWITDEGLSQPSIFDKNTIRVNQFQIRDKPLYLIGIYQPMLYKGSYNSSNYDSQSKSSLKLTYKLHLGNDLTKQIFKEHKILEHEKQTIVDGHLYYLEFKNPIKLLPHQTYSLSITTKEQKAFYTYQYSNNHIDHPLIKWQSENLTESDQFIKGQYEHLYSYPDIDQIPAIQVKL</sequence>
<protein>
    <submittedName>
        <fullName evidence="2">Uncharacterized protein</fullName>
    </submittedName>
</protein>
<dbReference type="Proteomes" id="UP000688137">
    <property type="component" value="Unassembled WGS sequence"/>
</dbReference>
<evidence type="ECO:0000256" key="1">
    <source>
        <dbReference type="SAM" id="Coils"/>
    </source>
</evidence>
<gene>
    <name evidence="2" type="ORF">PPRIM_AZ9-3.1.T1420114</name>
</gene>
<accession>A0A8S1Q338</accession>